<accession>A0A2P2MY38</accession>
<name>A0A2P2MY38_RHIMU</name>
<dbReference type="AlphaFoldDB" id="A0A2P2MY38"/>
<proteinExistence type="predicted"/>
<protein>
    <submittedName>
        <fullName evidence="1">Uncharacterized protein</fullName>
    </submittedName>
</protein>
<reference evidence="1" key="1">
    <citation type="submission" date="2018-02" db="EMBL/GenBank/DDBJ databases">
        <title>Rhizophora mucronata_Transcriptome.</title>
        <authorList>
            <person name="Meera S.P."/>
            <person name="Sreeshan A."/>
            <person name="Augustine A."/>
        </authorList>
    </citation>
    <scope>NUCLEOTIDE SEQUENCE</scope>
    <source>
        <tissue evidence="1">Leaf</tissue>
    </source>
</reference>
<organism evidence="1">
    <name type="scientific">Rhizophora mucronata</name>
    <name type="common">Asiatic mangrove</name>
    <dbReference type="NCBI Taxonomy" id="61149"/>
    <lineage>
        <taxon>Eukaryota</taxon>
        <taxon>Viridiplantae</taxon>
        <taxon>Streptophyta</taxon>
        <taxon>Embryophyta</taxon>
        <taxon>Tracheophyta</taxon>
        <taxon>Spermatophyta</taxon>
        <taxon>Magnoliopsida</taxon>
        <taxon>eudicotyledons</taxon>
        <taxon>Gunneridae</taxon>
        <taxon>Pentapetalae</taxon>
        <taxon>rosids</taxon>
        <taxon>fabids</taxon>
        <taxon>Malpighiales</taxon>
        <taxon>Rhizophoraceae</taxon>
        <taxon>Rhizophora</taxon>
    </lineage>
</organism>
<evidence type="ECO:0000313" key="1">
    <source>
        <dbReference type="EMBL" id="MBX35125.1"/>
    </source>
</evidence>
<dbReference type="EMBL" id="GGEC01054641">
    <property type="protein sequence ID" value="MBX35125.1"/>
    <property type="molecule type" value="Transcribed_RNA"/>
</dbReference>
<sequence length="26" mass="3138">MWEPYALRRPNRTNQMFLGLSNLKNS</sequence>